<reference evidence="11" key="1">
    <citation type="journal article" date="2019" name="Int. J. Syst. Evol. Microbiol.">
        <title>The Global Catalogue of Microorganisms (GCM) 10K type strain sequencing project: providing services to taxonomists for standard genome sequencing and annotation.</title>
        <authorList>
            <consortium name="The Broad Institute Genomics Platform"/>
            <consortium name="The Broad Institute Genome Sequencing Center for Infectious Disease"/>
            <person name="Wu L."/>
            <person name="Ma J."/>
        </authorList>
    </citation>
    <scope>NUCLEOTIDE SEQUENCE [LARGE SCALE GENOMIC DNA]</scope>
    <source>
        <strain evidence="11">JCM 17919</strain>
    </source>
</reference>
<dbReference type="CDD" id="cd00739">
    <property type="entry name" value="DHPS"/>
    <property type="match status" value="1"/>
</dbReference>
<dbReference type="InterPro" id="IPR011005">
    <property type="entry name" value="Dihydropteroate_synth-like_sf"/>
</dbReference>
<dbReference type="EMBL" id="BAABGY010000007">
    <property type="protein sequence ID" value="GAA4331378.1"/>
    <property type="molecule type" value="Genomic_DNA"/>
</dbReference>
<evidence type="ECO:0000256" key="8">
    <source>
        <dbReference type="ARBA" id="ARBA00022909"/>
    </source>
</evidence>
<dbReference type="PANTHER" id="PTHR20941:SF1">
    <property type="entry name" value="FOLIC ACID SYNTHESIS PROTEIN FOL1"/>
    <property type="match status" value="1"/>
</dbReference>
<evidence type="ECO:0000256" key="7">
    <source>
        <dbReference type="ARBA" id="ARBA00022842"/>
    </source>
</evidence>
<evidence type="ECO:0000313" key="11">
    <source>
        <dbReference type="Proteomes" id="UP001501725"/>
    </source>
</evidence>
<dbReference type="Pfam" id="PF00809">
    <property type="entry name" value="Pterin_bind"/>
    <property type="match status" value="1"/>
</dbReference>
<dbReference type="PANTHER" id="PTHR20941">
    <property type="entry name" value="FOLATE SYNTHESIS PROTEINS"/>
    <property type="match status" value="1"/>
</dbReference>
<evidence type="ECO:0000256" key="3">
    <source>
        <dbReference type="ARBA" id="ARBA00004763"/>
    </source>
</evidence>
<feature type="domain" description="Pterin-binding" evidence="9">
    <location>
        <begin position="19"/>
        <end position="271"/>
    </location>
</feature>
<dbReference type="Gene3D" id="3.20.20.20">
    <property type="entry name" value="Dihydropteroate synthase-like"/>
    <property type="match status" value="1"/>
</dbReference>
<comment type="cofactor">
    <cofactor evidence="2">
        <name>Mg(2+)</name>
        <dbReference type="ChEBI" id="CHEBI:18420"/>
    </cofactor>
</comment>
<dbReference type="PROSITE" id="PS50972">
    <property type="entry name" value="PTERIN_BINDING"/>
    <property type="match status" value="1"/>
</dbReference>
<protein>
    <recommendedName>
        <fullName evidence="4">dihydropteroate synthase</fullName>
        <ecNumber evidence="4">2.5.1.15</ecNumber>
    </recommendedName>
</protein>
<dbReference type="SUPFAM" id="SSF51717">
    <property type="entry name" value="Dihydropteroate synthetase-like"/>
    <property type="match status" value="1"/>
</dbReference>
<proteinExistence type="predicted"/>
<dbReference type="NCBIfam" id="TIGR01496">
    <property type="entry name" value="DHPS"/>
    <property type="match status" value="1"/>
</dbReference>
<comment type="caution">
    <text evidence="10">The sequence shown here is derived from an EMBL/GenBank/DDBJ whole genome shotgun (WGS) entry which is preliminary data.</text>
</comment>
<organism evidence="10 11">
    <name type="scientific">Flaviaesturariibacter amylovorans</name>
    <dbReference type="NCBI Taxonomy" id="1084520"/>
    <lineage>
        <taxon>Bacteria</taxon>
        <taxon>Pseudomonadati</taxon>
        <taxon>Bacteroidota</taxon>
        <taxon>Chitinophagia</taxon>
        <taxon>Chitinophagales</taxon>
        <taxon>Chitinophagaceae</taxon>
        <taxon>Flaviaestuariibacter</taxon>
    </lineage>
</organism>
<evidence type="ECO:0000256" key="5">
    <source>
        <dbReference type="ARBA" id="ARBA00022679"/>
    </source>
</evidence>
<evidence type="ECO:0000313" key="10">
    <source>
        <dbReference type="EMBL" id="GAA4331378.1"/>
    </source>
</evidence>
<accession>A0ABP8GXV0</accession>
<keyword evidence="6" id="KW-0479">Metal-binding</keyword>
<dbReference type="InterPro" id="IPR000489">
    <property type="entry name" value="Pterin-binding_dom"/>
</dbReference>
<dbReference type="InterPro" id="IPR045031">
    <property type="entry name" value="DHP_synth-like"/>
</dbReference>
<dbReference type="InterPro" id="IPR006390">
    <property type="entry name" value="DHP_synth_dom"/>
</dbReference>
<keyword evidence="8" id="KW-0289">Folate biosynthesis</keyword>
<dbReference type="EC" id="2.5.1.15" evidence="4"/>
<keyword evidence="7" id="KW-0460">Magnesium</keyword>
<evidence type="ECO:0000256" key="4">
    <source>
        <dbReference type="ARBA" id="ARBA00012458"/>
    </source>
</evidence>
<evidence type="ECO:0000256" key="1">
    <source>
        <dbReference type="ARBA" id="ARBA00000012"/>
    </source>
</evidence>
<sequence length="278" mass="30140">MTIPYTLNCRGRLLPLEKPAVMGILNATPDSFFAGSRVQQEAELLGRAEEMLLQGATFLDIGGQSTRPGSERVSEEEELARVLPAVIAVCRNFPLALVSIDTFYARVAREAVAAGAVLVNDISAGALDPGMLQAVAELRVPYVLMHMQGDPKTMQGAPQYTDVVTEVFDALNRKLSELRHLGIADVIVDPGFGFGKTIAHNFQLLQRLDFFQELGCPVMVGISRKGTIYKTLGITPEEALNGSTVLHTLALARGANVLRVHDVREAMEAVKLVREVMG</sequence>
<keyword evidence="5" id="KW-0808">Transferase</keyword>
<evidence type="ECO:0000256" key="6">
    <source>
        <dbReference type="ARBA" id="ARBA00022723"/>
    </source>
</evidence>
<dbReference type="Proteomes" id="UP001501725">
    <property type="component" value="Unassembled WGS sequence"/>
</dbReference>
<keyword evidence="11" id="KW-1185">Reference proteome</keyword>
<name>A0ABP8GXV0_9BACT</name>
<evidence type="ECO:0000256" key="2">
    <source>
        <dbReference type="ARBA" id="ARBA00001946"/>
    </source>
</evidence>
<comment type="pathway">
    <text evidence="3">Cofactor biosynthesis; tetrahydrofolate biosynthesis; 7,8-dihydrofolate from 2-amino-4-hydroxy-6-hydroxymethyl-7,8-dihydropteridine diphosphate and 4-aminobenzoate: step 1/2.</text>
</comment>
<gene>
    <name evidence="10" type="primary">folP</name>
    <name evidence="10" type="ORF">GCM10023184_23170</name>
</gene>
<comment type="catalytic activity">
    <reaction evidence="1">
        <text>(7,8-dihydropterin-6-yl)methyl diphosphate + 4-aminobenzoate = 7,8-dihydropteroate + diphosphate</text>
        <dbReference type="Rhea" id="RHEA:19949"/>
        <dbReference type="ChEBI" id="CHEBI:17836"/>
        <dbReference type="ChEBI" id="CHEBI:17839"/>
        <dbReference type="ChEBI" id="CHEBI:33019"/>
        <dbReference type="ChEBI" id="CHEBI:72950"/>
        <dbReference type="EC" id="2.5.1.15"/>
    </reaction>
</comment>
<evidence type="ECO:0000259" key="9">
    <source>
        <dbReference type="PROSITE" id="PS50972"/>
    </source>
</evidence>
<dbReference type="RefSeq" id="WP_345255878.1">
    <property type="nucleotide sequence ID" value="NZ_BAABGY010000007.1"/>
</dbReference>